<sequence>MNYIGIDISKYKHDCFIATETVEHQFSFENSQSGFNELLGHFKPLIKQEMIIGLEATGHYGENLKSFLTFHGYTFMEINPFLVKKFSEAHSLRKTKTDKKDAQMISTYMRSVDYKAYHHQSYHISALKSLTRLRFKLISIRTKHYNMMTKVLDVIFPEFKPFMREQGYSDTSLYILKRFSSPDRIAKMTDEHFDKLRRLSKGKFSYPKFTKLRELAKSTIGVTQDHQLFKLKTSISYVEKLNADIEETEKQIISLMDRYPTKIQTIKGIGVISAAIILCEYGDISLFSNPAEMLSYAGLDSTIKQSGTMSSTGKLVKRGSKYLRATLINVCMMVMIYNPIFYAYYHKKKQEGKHHRVALIHLSKKLVRVIHHLETNHEDYDSSKLK</sequence>
<dbReference type="PANTHER" id="PTHR33055:SF15">
    <property type="entry name" value="TRANSPOSASE-RELATED"/>
    <property type="match status" value="1"/>
</dbReference>
<proteinExistence type="predicted"/>
<dbReference type="RefSeq" id="WP_282840268.1">
    <property type="nucleotide sequence ID" value="NZ_JASCXW010000080.1"/>
</dbReference>
<dbReference type="AlphaFoldDB" id="A0AAW6UED7"/>
<dbReference type="EMBL" id="JASCXW010000080">
    <property type="protein sequence ID" value="MDI6453811.1"/>
    <property type="molecule type" value="Genomic_DNA"/>
</dbReference>
<dbReference type="Pfam" id="PF02371">
    <property type="entry name" value="Transposase_20"/>
    <property type="match status" value="1"/>
</dbReference>
<evidence type="ECO:0000313" key="4">
    <source>
        <dbReference type="EMBL" id="MDI6453811.1"/>
    </source>
</evidence>
<evidence type="ECO:0000259" key="2">
    <source>
        <dbReference type="Pfam" id="PF01548"/>
    </source>
</evidence>
<evidence type="ECO:0000256" key="1">
    <source>
        <dbReference type="SAM" id="Phobius"/>
    </source>
</evidence>
<dbReference type="Pfam" id="PF01548">
    <property type="entry name" value="DEDD_Tnp_IS110"/>
    <property type="match status" value="1"/>
</dbReference>
<keyword evidence="1" id="KW-0472">Membrane</keyword>
<feature type="domain" description="Transposase IS110-like N-terminal" evidence="2">
    <location>
        <begin position="4"/>
        <end position="157"/>
    </location>
</feature>
<name>A0AAW6UED7_9MOLU</name>
<dbReference type="GO" id="GO:0004803">
    <property type="term" value="F:transposase activity"/>
    <property type="evidence" value="ECO:0007669"/>
    <property type="project" value="InterPro"/>
</dbReference>
<dbReference type="InterPro" id="IPR002525">
    <property type="entry name" value="Transp_IS110-like_N"/>
</dbReference>
<keyword evidence="5" id="KW-1185">Reference proteome</keyword>
<dbReference type="GO" id="GO:0006313">
    <property type="term" value="P:DNA transposition"/>
    <property type="evidence" value="ECO:0007669"/>
    <property type="project" value="InterPro"/>
</dbReference>
<keyword evidence="1" id="KW-0812">Transmembrane</keyword>
<dbReference type="InterPro" id="IPR003346">
    <property type="entry name" value="Transposase_20"/>
</dbReference>
<organism evidence="4 5">
    <name type="scientific">Peloplasma aerotolerans</name>
    <dbReference type="NCBI Taxonomy" id="3044389"/>
    <lineage>
        <taxon>Bacteria</taxon>
        <taxon>Bacillati</taxon>
        <taxon>Mycoplasmatota</taxon>
        <taxon>Mollicutes</taxon>
        <taxon>Acholeplasmatales</taxon>
        <taxon>Acholeplasmataceae</taxon>
        <taxon>Peloplasma</taxon>
    </lineage>
</organism>
<feature type="transmembrane region" description="Helical" evidence="1">
    <location>
        <begin position="322"/>
        <end position="345"/>
    </location>
</feature>
<comment type="caution">
    <text evidence="4">The sequence shown here is derived from an EMBL/GenBank/DDBJ whole genome shotgun (WGS) entry which is preliminary data.</text>
</comment>
<feature type="domain" description="Transposase IS116/IS110/IS902 C-terminal" evidence="3">
    <location>
        <begin position="262"/>
        <end position="346"/>
    </location>
</feature>
<evidence type="ECO:0000313" key="5">
    <source>
        <dbReference type="Proteomes" id="UP001431532"/>
    </source>
</evidence>
<dbReference type="InterPro" id="IPR047650">
    <property type="entry name" value="Transpos_IS110"/>
</dbReference>
<accession>A0AAW6UED7</accession>
<gene>
    <name evidence="4" type="ORF">QJ521_09625</name>
</gene>
<dbReference type="GO" id="GO:0003677">
    <property type="term" value="F:DNA binding"/>
    <property type="evidence" value="ECO:0007669"/>
    <property type="project" value="InterPro"/>
</dbReference>
<reference evidence="4" key="1">
    <citation type="submission" date="2023-05" db="EMBL/GenBank/DDBJ databases">
        <title>Mariniplasma microaerophilum sp. nov., a novel anaerobic mollicute isolated from terrestrial mud volcano, Taman Peninsula, Russia.</title>
        <authorList>
            <person name="Khomyakova M.A."/>
            <person name="Merkel A.Y."/>
            <person name="Slobodkin A.I."/>
        </authorList>
    </citation>
    <scope>NUCLEOTIDE SEQUENCE</scope>
    <source>
        <strain evidence="4">M4Ah</strain>
    </source>
</reference>
<evidence type="ECO:0000259" key="3">
    <source>
        <dbReference type="Pfam" id="PF02371"/>
    </source>
</evidence>
<protein>
    <submittedName>
        <fullName evidence="4">IS110 family transposase</fullName>
    </submittedName>
</protein>
<dbReference type="NCBIfam" id="NF033542">
    <property type="entry name" value="transpos_IS110"/>
    <property type="match status" value="1"/>
</dbReference>
<dbReference type="Proteomes" id="UP001431532">
    <property type="component" value="Unassembled WGS sequence"/>
</dbReference>
<dbReference type="PANTHER" id="PTHR33055">
    <property type="entry name" value="TRANSPOSASE FOR INSERTION SEQUENCE ELEMENT IS1111A"/>
    <property type="match status" value="1"/>
</dbReference>
<keyword evidence="1" id="KW-1133">Transmembrane helix</keyword>